<keyword evidence="2" id="KW-1185">Reference proteome</keyword>
<evidence type="ECO:0000313" key="2">
    <source>
        <dbReference type="Proteomes" id="UP001344888"/>
    </source>
</evidence>
<sequence>MDNQELDEFIEKYEEEIIQASDLAGINAERLRESLKDLVRAFNVIFDNVVNFWNVLKEFAINYLDSVNSECNRKERRLLYRLNLARPKIKSQVVDRKPRHFIRKIIY</sequence>
<gene>
    <name evidence="1" type="ORF">P9B03_04020</name>
</gene>
<dbReference type="RefSeq" id="WP_326122073.1">
    <property type="nucleotide sequence ID" value="NZ_JARSFG010000005.1"/>
</dbReference>
<dbReference type="EMBL" id="JARSFG010000005">
    <property type="protein sequence ID" value="MEC1177641.1"/>
    <property type="molecule type" value="Genomic_DNA"/>
</dbReference>
<reference evidence="1 2" key="1">
    <citation type="submission" date="2023-03" db="EMBL/GenBank/DDBJ databases">
        <title>Bacillus Genome Sequencing.</title>
        <authorList>
            <person name="Dunlap C."/>
        </authorList>
    </citation>
    <scope>NUCLEOTIDE SEQUENCE [LARGE SCALE GENOMIC DNA]</scope>
    <source>
        <strain evidence="1 2">B-59205</strain>
    </source>
</reference>
<dbReference type="AlphaFoldDB" id="A0AAW9NSB6"/>
<accession>A0AAW9NSB6</accession>
<protein>
    <submittedName>
        <fullName evidence="1">Uncharacterized protein</fullName>
    </submittedName>
</protein>
<comment type="caution">
    <text evidence="1">The sequence shown here is derived from an EMBL/GenBank/DDBJ whole genome shotgun (WGS) entry which is preliminary data.</text>
</comment>
<organism evidence="1 2">
    <name type="scientific">Metasolibacillus meyeri</name>
    <dbReference type="NCBI Taxonomy" id="1071052"/>
    <lineage>
        <taxon>Bacteria</taxon>
        <taxon>Bacillati</taxon>
        <taxon>Bacillota</taxon>
        <taxon>Bacilli</taxon>
        <taxon>Bacillales</taxon>
        <taxon>Caryophanaceae</taxon>
        <taxon>Metasolibacillus</taxon>
    </lineage>
</organism>
<evidence type="ECO:0000313" key="1">
    <source>
        <dbReference type="EMBL" id="MEC1177641.1"/>
    </source>
</evidence>
<name>A0AAW9NSB6_9BACL</name>
<proteinExistence type="predicted"/>
<dbReference type="Proteomes" id="UP001344888">
    <property type="component" value="Unassembled WGS sequence"/>
</dbReference>